<evidence type="ECO:0000259" key="10">
    <source>
        <dbReference type="PROSITE" id="PS00125"/>
    </source>
</evidence>
<evidence type="ECO:0000256" key="3">
    <source>
        <dbReference type="ARBA" id="ARBA00022801"/>
    </source>
</evidence>
<comment type="cofactor">
    <cofactor evidence="1">
        <name>Mn(2+)</name>
        <dbReference type="ChEBI" id="CHEBI:29035"/>
    </cofactor>
</comment>
<dbReference type="InterPro" id="IPR006186">
    <property type="entry name" value="Ser/Thr-sp_prot-phosphatase"/>
</dbReference>
<accession>A0ABR2IYD4</accession>
<comment type="catalytic activity">
    <reaction evidence="7 8">
        <text>O-phospho-L-threonyl-[protein] + H2O = L-threonyl-[protein] + phosphate</text>
        <dbReference type="Rhea" id="RHEA:47004"/>
        <dbReference type="Rhea" id="RHEA-COMP:11060"/>
        <dbReference type="Rhea" id="RHEA-COMP:11605"/>
        <dbReference type="ChEBI" id="CHEBI:15377"/>
        <dbReference type="ChEBI" id="CHEBI:30013"/>
        <dbReference type="ChEBI" id="CHEBI:43474"/>
        <dbReference type="ChEBI" id="CHEBI:61977"/>
        <dbReference type="EC" id="3.1.3.16"/>
    </reaction>
</comment>
<keyword evidence="4" id="KW-0904">Protein phosphatase</keyword>
<dbReference type="EMBL" id="JAPFFF010000014">
    <property type="protein sequence ID" value="KAK8870248.1"/>
    <property type="molecule type" value="Genomic_DNA"/>
</dbReference>
<dbReference type="PRINTS" id="PR00114">
    <property type="entry name" value="STPHPHTASE"/>
</dbReference>
<dbReference type="SMART" id="SM00156">
    <property type="entry name" value="PP2Ac"/>
    <property type="match status" value="1"/>
</dbReference>
<keyword evidence="12" id="KW-1185">Reference proteome</keyword>
<organism evidence="11 12">
    <name type="scientific">Tritrichomonas musculus</name>
    <dbReference type="NCBI Taxonomy" id="1915356"/>
    <lineage>
        <taxon>Eukaryota</taxon>
        <taxon>Metamonada</taxon>
        <taxon>Parabasalia</taxon>
        <taxon>Tritrichomonadida</taxon>
        <taxon>Tritrichomonadidae</taxon>
        <taxon>Tritrichomonas</taxon>
    </lineage>
</organism>
<feature type="region of interest" description="Disordered" evidence="9">
    <location>
        <begin position="571"/>
        <end position="610"/>
    </location>
</feature>
<dbReference type="InterPro" id="IPR004843">
    <property type="entry name" value="Calcineurin-like_PHP"/>
</dbReference>
<feature type="compositionally biased region" description="Polar residues" evidence="9">
    <location>
        <begin position="571"/>
        <end position="594"/>
    </location>
</feature>
<reference evidence="11 12" key="1">
    <citation type="submission" date="2024-04" db="EMBL/GenBank/DDBJ databases">
        <title>Tritrichomonas musculus Genome.</title>
        <authorList>
            <person name="Alves-Ferreira E."/>
            <person name="Grigg M."/>
            <person name="Lorenzi H."/>
            <person name="Galac M."/>
        </authorList>
    </citation>
    <scope>NUCLEOTIDE SEQUENCE [LARGE SCALE GENOMIC DNA]</scope>
    <source>
        <strain evidence="11 12">EAF2021</strain>
    </source>
</reference>
<evidence type="ECO:0000256" key="7">
    <source>
        <dbReference type="ARBA" id="ARBA00048336"/>
    </source>
</evidence>
<dbReference type="Pfam" id="PF00149">
    <property type="entry name" value="Metallophos"/>
    <property type="match status" value="1"/>
</dbReference>
<dbReference type="SUPFAM" id="SSF56300">
    <property type="entry name" value="Metallo-dependent phosphatases"/>
    <property type="match status" value="1"/>
</dbReference>
<comment type="caution">
    <text evidence="11">The sequence shown here is derived from an EMBL/GenBank/DDBJ whole genome shotgun (WGS) entry which is preliminary data.</text>
</comment>
<evidence type="ECO:0000313" key="11">
    <source>
        <dbReference type="EMBL" id="KAK8870248.1"/>
    </source>
</evidence>
<dbReference type="EC" id="3.1.3.16" evidence="8"/>
<comment type="catalytic activity">
    <reaction evidence="6">
        <text>O-phospho-L-seryl-[protein] + H2O = L-seryl-[protein] + phosphate</text>
        <dbReference type="Rhea" id="RHEA:20629"/>
        <dbReference type="Rhea" id="RHEA-COMP:9863"/>
        <dbReference type="Rhea" id="RHEA-COMP:11604"/>
        <dbReference type="ChEBI" id="CHEBI:15377"/>
        <dbReference type="ChEBI" id="CHEBI:29999"/>
        <dbReference type="ChEBI" id="CHEBI:43474"/>
        <dbReference type="ChEBI" id="CHEBI:83421"/>
        <dbReference type="EC" id="3.1.3.16"/>
    </reaction>
</comment>
<comment type="similarity">
    <text evidence="8">Belongs to the PPP phosphatase family.</text>
</comment>
<protein>
    <recommendedName>
        <fullName evidence="8">Serine/threonine-protein phosphatase</fullName>
        <ecNumber evidence="8">3.1.3.16</ecNumber>
    </recommendedName>
</protein>
<name>A0ABR2IYD4_9EUKA</name>
<sequence length="610" mass="68027">MHCNISQNTPSLPLNSFKSLFYQFIHAVNGNIEHYAQKKEKLILPKISKSIIIDLCHESESIFRSEPSLIDIKSPCLIIGDLHGHVLDLFRILKYCGIPNDDYLNPKFKDDTNFELGENRKLLINNKYVFLGDIIDRGEFSVETITVVLLLKVLFPSNVYLIRGNHEFDFLAKQCGFLEQVYNTFNEYDVPTAREGSGGHGELWSAQNPEPTSGLEVYSAFLSTFSYIPFGIRVDDKMLCVHGGIGPQVFSAKSISQIQRPITEFGVNDVADSLLWSDPSDKPDLGNRPEIIQTKISPQIPPPNSTNPSISFSEPLINPLFSAFIENKPDSNLNNNDTGKLFEPSSRGTGFIFGAPALDEFLHYSNLEVLVRAHECVMAGCEEMFNGRLITVFSASNYCGFVRNYSSVLHVKSEEDYQSEGKGKSTSILQRCDVFRFYPLDYLRKPIPITVNSGRNYESHSGNASARSIDGFGGYKRSYMTKNSPIPQLPKSPINGLRSQYKVSSARSQPENDTMKLVSHRDIHKMAGIKICQTTSYAKAQSACSNPLPPISMKRKGTHCTELPTLVIPKSNQKSTSVLSSHASPQKSAKSTSGIALMAKMKPRSRSEYK</sequence>
<dbReference type="PROSITE" id="PS00125">
    <property type="entry name" value="SER_THR_PHOSPHATASE"/>
    <property type="match status" value="1"/>
</dbReference>
<keyword evidence="5" id="KW-0464">Manganese</keyword>
<evidence type="ECO:0000256" key="4">
    <source>
        <dbReference type="ARBA" id="ARBA00022912"/>
    </source>
</evidence>
<feature type="domain" description="Serine/threonine specific protein phosphatases" evidence="10">
    <location>
        <begin position="162"/>
        <end position="167"/>
    </location>
</feature>
<dbReference type="CDD" id="cd00144">
    <property type="entry name" value="MPP_PPP_family"/>
    <property type="match status" value="1"/>
</dbReference>
<evidence type="ECO:0000256" key="5">
    <source>
        <dbReference type="ARBA" id="ARBA00023211"/>
    </source>
</evidence>
<proteinExistence type="inferred from homology"/>
<dbReference type="Gene3D" id="3.60.21.10">
    <property type="match status" value="1"/>
</dbReference>
<evidence type="ECO:0000256" key="2">
    <source>
        <dbReference type="ARBA" id="ARBA00022723"/>
    </source>
</evidence>
<evidence type="ECO:0000256" key="8">
    <source>
        <dbReference type="RuleBase" id="RU004273"/>
    </source>
</evidence>
<dbReference type="InterPro" id="IPR050341">
    <property type="entry name" value="PP1_catalytic_subunit"/>
</dbReference>
<evidence type="ECO:0000313" key="12">
    <source>
        <dbReference type="Proteomes" id="UP001470230"/>
    </source>
</evidence>
<gene>
    <name evidence="11" type="ORF">M9Y10_008125</name>
</gene>
<dbReference type="PANTHER" id="PTHR11668:SF300">
    <property type="entry name" value="SERINE_THREONINE-PROTEIN PHOSPHATASE"/>
    <property type="match status" value="1"/>
</dbReference>
<dbReference type="InterPro" id="IPR029052">
    <property type="entry name" value="Metallo-depent_PP-like"/>
</dbReference>
<keyword evidence="3 8" id="KW-0378">Hydrolase</keyword>
<evidence type="ECO:0000256" key="1">
    <source>
        <dbReference type="ARBA" id="ARBA00001936"/>
    </source>
</evidence>
<evidence type="ECO:0000256" key="9">
    <source>
        <dbReference type="SAM" id="MobiDB-lite"/>
    </source>
</evidence>
<dbReference type="PANTHER" id="PTHR11668">
    <property type="entry name" value="SERINE/THREONINE PROTEIN PHOSPHATASE"/>
    <property type="match status" value="1"/>
</dbReference>
<evidence type="ECO:0000256" key="6">
    <source>
        <dbReference type="ARBA" id="ARBA00047761"/>
    </source>
</evidence>
<dbReference type="Proteomes" id="UP001470230">
    <property type="component" value="Unassembled WGS sequence"/>
</dbReference>
<keyword evidence="2" id="KW-0479">Metal-binding</keyword>